<dbReference type="Gene3D" id="3.30.710.10">
    <property type="entry name" value="Potassium Channel Kv1.1, Chain A"/>
    <property type="match status" value="1"/>
</dbReference>
<dbReference type="HOGENOM" id="CLU_040061_1_0_1"/>
<evidence type="ECO:0000313" key="1">
    <source>
        <dbReference type="EMBL" id="EKM79558.1"/>
    </source>
</evidence>
<dbReference type="InterPro" id="IPR011333">
    <property type="entry name" value="SKP1/BTB/POZ_sf"/>
</dbReference>
<name>K5X8L9_AGABU</name>
<organism evidence="1 2">
    <name type="scientific">Agaricus bisporus var. burnettii (strain JB137-S8 / ATCC MYA-4627 / FGSC 10392)</name>
    <name type="common">White button mushroom</name>
    <dbReference type="NCBI Taxonomy" id="597362"/>
    <lineage>
        <taxon>Eukaryota</taxon>
        <taxon>Fungi</taxon>
        <taxon>Dikarya</taxon>
        <taxon>Basidiomycota</taxon>
        <taxon>Agaricomycotina</taxon>
        <taxon>Agaricomycetes</taxon>
        <taxon>Agaricomycetidae</taxon>
        <taxon>Agaricales</taxon>
        <taxon>Agaricineae</taxon>
        <taxon>Agaricaceae</taxon>
        <taxon>Agaricus</taxon>
    </lineage>
</organism>
<dbReference type="RefSeq" id="XP_007330186.1">
    <property type="nucleotide sequence ID" value="XM_007330124.1"/>
</dbReference>
<sequence length="441" mass="51177">MNVQCVLGFWRNNDICFFGERLKVRGMVIDDRLEARNDRARFVVGCPRPPHTSQQALPLKCVQGKKSRVRSPVSMASKGESGQSIKKDRDYYYSDGSCLIRIENRLLLKIHRSRLEDDSVVFRDMFSLPQPDTGNPQEFDEPIILHDSVRDFRALCWALYARPSEIAAQMPPTDKINMLRIVSIITMAQKYDFEDLRNWAFGVLDAHLRETRILCPDWTVMGRLLEFANANNKKELVIRIEQKWLRNIMTLPHQGNCFVKALDTAEHLNLRHFHGKIYHCYLKALGKFNSSPAKEDSDAPVHIGNAASLIERELICDHLDDTRRLRLYHGFLSLMQLRNNLDKSLPLSDNDHCQKHINCQRGWDIWWSEFLVGMQKAQRGERSCDPDDFFQELEQRIMARPILVPYGTREVYCQALIKAQVCATKKQFDDTLADHFMIPAE</sequence>
<dbReference type="KEGG" id="abp:AGABI1DRAFT107002"/>
<dbReference type="GeneID" id="18822339"/>
<dbReference type="AlphaFoldDB" id="K5X8L9"/>
<accession>K5X8L9</accession>
<evidence type="ECO:0008006" key="3">
    <source>
        <dbReference type="Google" id="ProtNLM"/>
    </source>
</evidence>
<gene>
    <name evidence="1" type="ORF">AGABI1DRAFT_107002</name>
</gene>
<protein>
    <recommendedName>
        <fullName evidence="3">BTB domain-containing protein</fullName>
    </recommendedName>
</protein>
<dbReference type="InParanoid" id="K5X8L9"/>
<evidence type="ECO:0000313" key="2">
    <source>
        <dbReference type="Proteomes" id="UP000008493"/>
    </source>
</evidence>
<reference evidence="2" key="1">
    <citation type="journal article" date="2012" name="Proc. Natl. Acad. Sci. U.S.A.">
        <title>Genome sequence of the button mushroom Agaricus bisporus reveals mechanisms governing adaptation to a humic-rich ecological niche.</title>
        <authorList>
            <person name="Morin E."/>
            <person name="Kohler A."/>
            <person name="Baker A.R."/>
            <person name="Foulongne-Oriol M."/>
            <person name="Lombard V."/>
            <person name="Nagy L.G."/>
            <person name="Ohm R.A."/>
            <person name="Patyshakuliyeva A."/>
            <person name="Brun A."/>
            <person name="Aerts A.L."/>
            <person name="Bailey A.M."/>
            <person name="Billette C."/>
            <person name="Coutinho P.M."/>
            <person name="Deakin G."/>
            <person name="Doddapaneni H."/>
            <person name="Floudas D."/>
            <person name="Grimwood J."/>
            <person name="Hilden K."/>
            <person name="Kuees U."/>
            <person name="LaButti K.M."/>
            <person name="Lapidus A."/>
            <person name="Lindquist E.A."/>
            <person name="Lucas S.M."/>
            <person name="Murat C."/>
            <person name="Riley R.W."/>
            <person name="Salamov A.A."/>
            <person name="Schmutz J."/>
            <person name="Subramanian V."/>
            <person name="Woesten H.A.B."/>
            <person name="Xu J."/>
            <person name="Eastwood D.C."/>
            <person name="Foster G.D."/>
            <person name="Sonnenberg A.S."/>
            <person name="Cullen D."/>
            <person name="de Vries R.P."/>
            <person name="Lundell T."/>
            <person name="Hibbett D.S."/>
            <person name="Henrissat B."/>
            <person name="Burton K.S."/>
            <person name="Kerrigan R.W."/>
            <person name="Challen M.P."/>
            <person name="Grigoriev I.V."/>
            <person name="Martin F."/>
        </authorList>
    </citation>
    <scope>NUCLEOTIDE SEQUENCE [LARGE SCALE GENOMIC DNA]</scope>
    <source>
        <strain evidence="2">JB137-S8 / ATCC MYA-4627 / FGSC 10392</strain>
    </source>
</reference>
<dbReference type="Proteomes" id="UP000008493">
    <property type="component" value="Unassembled WGS sequence"/>
</dbReference>
<dbReference type="OrthoDB" id="2886395at2759"/>
<dbReference type="EMBL" id="JH971390">
    <property type="protein sequence ID" value="EKM79558.1"/>
    <property type="molecule type" value="Genomic_DNA"/>
</dbReference>
<keyword evidence="2" id="KW-1185">Reference proteome</keyword>
<proteinExistence type="predicted"/>